<name>A0ABY6ZB13_9BACL</name>
<feature type="transmembrane region" description="Helical" evidence="6">
    <location>
        <begin position="362"/>
        <end position="384"/>
    </location>
</feature>
<feature type="transmembrane region" description="Helical" evidence="6">
    <location>
        <begin position="165"/>
        <end position="182"/>
    </location>
</feature>
<evidence type="ECO:0000256" key="6">
    <source>
        <dbReference type="SAM" id="Phobius"/>
    </source>
</evidence>
<dbReference type="Proteomes" id="UP001164761">
    <property type="component" value="Chromosome"/>
</dbReference>
<organism evidence="7 8">
    <name type="scientific">Alicyclobacillus fastidiosus</name>
    <dbReference type="NCBI Taxonomy" id="392011"/>
    <lineage>
        <taxon>Bacteria</taxon>
        <taxon>Bacillati</taxon>
        <taxon>Bacillota</taxon>
        <taxon>Bacilli</taxon>
        <taxon>Bacillales</taxon>
        <taxon>Alicyclobacillaceae</taxon>
        <taxon>Alicyclobacillus</taxon>
    </lineage>
</organism>
<evidence type="ECO:0000256" key="3">
    <source>
        <dbReference type="ARBA" id="ARBA00022960"/>
    </source>
</evidence>
<evidence type="ECO:0000256" key="1">
    <source>
        <dbReference type="ARBA" id="ARBA00004141"/>
    </source>
</evidence>
<feature type="transmembrane region" description="Helical" evidence="6">
    <location>
        <begin position="286"/>
        <end position="311"/>
    </location>
</feature>
<keyword evidence="5 6" id="KW-0472">Membrane</keyword>
<dbReference type="PANTHER" id="PTHR30474">
    <property type="entry name" value="CELL CYCLE PROTEIN"/>
    <property type="match status" value="1"/>
</dbReference>
<gene>
    <name evidence="7" type="ORF">NZD89_16305</name>
</gene>
<dbReference type="PROSITE" id="PS51257">
    <property type="entry name" value="PROKAR_LIPOPROTEIN"/>
    <property type="match status" value="1"/>
</dbReference>
<dbReference type="Pfam" id="PF01098">
    <property type="entry name" value="FTSW_RODA_SPOVE"/>
    <property type="match status" value="1"/>
</dbReference>
<feature type="transmembrane region" description="Helical" evidence="6">
    <location>
        <begin position="77"/>
        <end position="96"/>
    </location>
</feature>
<feature type="transmembrane region" description="Helical" evidence="6">
    <location>
        <begin position="12"/>
        <end position="31"/>
    </location>
</feature>
<protein>
    <submittedName>
        <fullName evidence="7">Rod shape-determining protein RodA</fullName>
    </submittedName>
</protein>
<feature type="transmembrane region" description="Helical" evidence="6">
    <location>
        <begin position="323"/>
        <end position="342"/>
    </location>
</feature>
<feature type="transmembrane region" description="Helical" evidence="6">
    <location>
        <begin position="187"/>
        <end position="206"/>
    </location>
</feature>
<feature type="transmembrane region" description="Helical" evidence="6">
    <location>
        <begin position="51"/>
        <end position="70"/>
    </location>
</feature>
<dbReference type="RefSeq" id="WP_268003856.1">
    <property type="nucleotide sequence ID" value="NZ_BSUT01000001.1"/>
</dbReference>
<dbReference type="PANTHER" id="PTHR30474:SF1">
    <property type="entry name" value="PEPTIDOGLYCAN GLYCOSYLTRANSFERASE MRDB"/>
    <property type="match status" value="1"/>
</dbReference>
<sequence>METLRRGVRDLDFTVLGVLLLLAVCGCVAVAAATHSSTDPYIPKHTVEKQVIWEVVGVVLMLMATTFDYRSLKAKRWWLYGGSTLLLLVVFGFPSVQGAHSWINLKVISIQPSELAKLTLIIWLAGYMADREEKGEPTNRLRDVWSIIPMTVVPFVLIFKEPALGQALVVVAIAMTMFTLFAKNSHFVLLMMFVAVIVVGFSLVALKFPEQSTSFINNVLVKHHILKAYQVDRITTWLNPNYSTNNYGYNIHMSQIAVGSGQLFGEGLFNGIETNGGWVPNQWDDYIYTAIGEEFGFIGTAVVVMLFLMLMHRFIRIAKTTEDAFGTYIIIGITGMFSFQVFENIGMDMYLSPSTGITLPFISYGGTSLAIDYLAVGLILSVGLRRRRIRFE</sequence>
<evidence type="ECO:0000256" key="5">
    <source>
        <dbReference type="ARBA" id="ARBA00023136"/>
    </source>
</evidence>
<keyword evidence="3" id="KW-0133">Cell shape</keyword>
<reference evidence="7" key="1">
    <citation type="submission" date="2022-08" db="EMBL/GenBank/DDBJ databases">
        <title>Alicyclobacillus fastidiosus DSM 17978, complete genome.</title>
        <authorList>
            <person name="Wang Q."/>
            <person name="Cai R."/>
            <person name="Wang Z."/>
        </authorList>
    </citation>
    <scope>NUCLEOTIDE SEQUENCE</scope>
    <source>
        <strain evidence="7">DSM 17978</strain>
    </source>
</reference>
<evidence type="ECO:0000313" key="8">
    <source>
        <dbReference type="Proteomes" id="UP001164761"/>
    </source>
</evidence>
<evidence type="ECO:0000313" key="7">
    <source>
        <dbReference type="EMBL" id="WAH39958.1"/>
    </source>
</evidence>
<keyword evidence="4 6" id="KW-1133">Transmembrane helix</keyword>
<evidence type="ECO:0000256" key="2">
    <source>
        <dbReference type="ARBA" id="ARBA00022692"/>
    </source>
</evidence>
<proteinExistence type="predicted"/>
<dbReference type="InterPro" id="IPR001182">
    <property type="entry name" value="FtsW/RodA"/>
</dbReference>
<dbReference type="EMBL" id="CP104067">
    <property type="protein sequence ID" value="WAH39958.1"/>
    <property type="molecule type" value="Genomic_DNA"/>
</dbReference>
<keyword evidence="2 6" id="KW-0812">Transmembrane</keyword>
<accession>A0ABY6ZB13</accession>
<comment type="subcellular location">
    <subcellularLocation>
        <location evidence="1">Membrane</location>
        <topology evidence="1">Multi-pass membrane protein</topology>
    </subcellularLocation>
</comment>
<evidence type="ECO:0000256" key="4">
    <source>
        <dbReference type="ARBA" id="ARBA00022989"/>
    </source>
</evidence>
<keyword evidence="8" id="KW-1185">Reference proteome</keyword>